<keyword evidence="3" id="KW-1185">Reference proteome</keyword>
<dbReference type="EMBL" id="CP035492">
    <property type="protein sequence ID" value="QAY66544.1"/>
    <property type="molecule type" value="Genomic_DNA"/>
</dbReference>
<reference evidence="2 3" key="1">
    <citation type="submission" date="2019-01" db="EMBL/GenBank/DDBJ databases">
        <title>Genome sequencing of strain FW100M-2.</title>
        <authorList>
            <person name="Heo J."/>
            <person name="Kim S.-J."/>
            <person name="Kim J.-S."/>
            <person name="Hong S.-B."/>
            <person name="Kwon S.-W."/>
        </authorList>
    </citation>
    <scope>NUCLEOTIDE SEQUENCE [LARGE SCALE GENOMIC DNA]</scope>
    <source>
        <strain evidence="2 3">FW100M-2</strain>
    </source>
</reference>
<dbReference type="PANTHER" id="PTHR34407:SF1">
    <property type="entry name" value="SGNH HYDROLASE-TYPE ESTERASE DOMAIN-CONTAINING PROTEIN"/>
    <property type="match status" value="1"/>
</dbReference>
<protein>
    <submittedName>
        <fullName evidence="2">SGNH/GDSL hydrolase family protein</fullName>
    </submittedName>
</protein>
<dbReference type="KEGG" id="pprt:ET464_09165"/>
<dbReference type="Proteomes" id="UP000293568">
    <property type="component" value="Chromosome"/>
</dbReference>
<feature type="domain" description="SGNH hydrolase-type esterase" evidence="1">
    <location>
        <begin position="237"/>
        <end position="411"/>
    </location>
</feature>
<proteinExistence type="predicted"/>
<dbReference type="InterPro" id="IPR013830">
    <property type="entry name" value="SGNH_hydro"/>
</dbReference>
<dbReference type="GO" id="GO:0016787">
    <property type="term" value="F:hydrolase activity"/>
    <property type="evidence" value="ECO:0007669"/>
    <property type="project" value="UniProtKB-KW"/>
</dbReference>
<evidence type="ECO:0000313" key="3">
    <source>
        <dbReference type="Proteomes" id="UP000293568"/>
    </source>
</evidence>
<evidence type="ECO:0000259" key="1">
    <source>
        <dbReference type="Pfam" id="PF13472"/>
    </source>
</evidence>
<dbReference type="Gene3D" id="3.40.50.1110">
    <property type="entry name" value="SGNH hydrolase"/>
    <property type="match status" value="1"/>
</dbReference>
<dbReference type="CDD" id="cd00229">
    <property type="entry name" value="SGNH_hydrolase"/>
    <property type="match status" value="1"/>
</dbReference>
<sequence>MRGLIPLTDNKSTDLKLNEFVNGGPVAPKDPVEKRSGFFIMFDTIIEATARPDGKFSQEIYLEGRLIDKARFAGGITDEAILEHLKSCSGFRRLVHSIGISVKSNEQESAGVFFVLENWGVTSKYETGTRLRIPCETDGSETILTLEEYDWSPDDDVPGKFAFEFEREGTLATVSIIFYLNEGYQVPEFQVEPPVDFRSESYREMIAKSLLNKGNNKRLKAAIDKAKRGEDVTIAYIGGSITQGAGAKPIHTECYAYRSYAIFKQMFGKDDGGHIHLIKAGVGGTPSELGIVRYDRDILRNGDVNPDIVIVEFAVNDEGDETKGNCYESLTLKALTSANKPAVILLFSVFLNDWNLQDRLAPVGEHYDLPMVSVKDAVVEQFRLTKTEGNIISKRQFFYDTYHPTNAGHQVMADCLGFLFAETERSAPDLSDIVTDKPAMIGNDFIHTCLLDRSKIDDIASIDPGSFNGTDADLQSVEMDDHPYGTPQFPNNWMHKGESGRGSFKMTIRCKRLILIFKDSGNIEFGSADIWVDGLQKLTADPHIHNWTHCNAVILFNEQAATEHTVEIRMASGHEDKHFTILGFGYVS</sequence>
<evidence type="ECO:0000313" key="2">
    <source>
        <dbReference type="EMBL" id="QAY66544.1"/>
    </source>
</evidence>
<dbReference type="AlphaFoldDB" id="A0A4P6EUD6"/>
<dbReference type="Pfam" id="PF13472">
    <property type="entry name" value="Lipase_GDSL_2"/>
    <property type="match status" value="1"/>
</dbReference>
<accession>A0A4P6EUD6</accession>
<name>A0A4P6EUD6_9BACL</name>
<keyword evidence="2" id="KW-0378">Hydrolase</keyword>
<gene>
    <name evidence="2" type="ORF">ET464_09165</name>
</gene>
<dbReference type="OrthoDB" id="8233337at2"/>
<dbReference type="PANTHER" id="PTHR34407">
    <property type="entry name" value="EXPRESSED PROTEIN"/>
    <property type="match status" value="1"/>
</dbReference>
<dbReference type="InterPro" id="IPR036514">
    <property type="entry name" value="SGNH_hydro_sf"/>
</dbReference>
<dbReference type="SUPFAM" id="SSF52266">
    <property type="entry name" value="SGNH hydrolase"/>
    <property type="match status" value="1"/>
</dbReference>
<organism evidence="2 3">
    <name type="scientific">Paenibacillus protaetiae</name>
    <dbReference type="NCBI Taxonomy" id="2509456"/>
    <lineage>
        <taxon>Bacteria</taxon>
        <taxon>Bacillati</taxon>
        <taxon>Bacillota</taxon>
        <taxon>Bacilli</taxon>
        <taxon>Bacillales</taxon>
        <taxon>Paenibacillaceae</taxon>
        <taxon>Paenibacillus</taxon>
    </lineage>
</organism>